<proteinExistence type="predicted"/>
<dbReference type="AlphaFoldDB" id="A0A401TYJ2"/>
<dbReference type="EMBL" id="BEZZ01227914">
    <property type="protein sequence ID" value="GCC47718.1"/>
    <property type="molecule type" value="Genomic_DNA"/>
</dbReference>
<evidence type="ECO:0000313" key="2">
    <source>
        <dbReference type="EMBL" id="GCC47718.1"/>
    </source>
</evidence>
<name>A0A401TYJ2_CHIPU</name>
<reference evidence="2 3" key="1">
    <citation type="journal article" date="2018" name="Nat. Ecol. Evol.">
        <title>Shark genomes provide insights into elasmobranch evolution and the origin of vertebrates.</title>
        <authorList>
            <person name="Hara Y"/>
            <person name="Yamaguchi K"/>
            <person name="Onimaru K"/>
            <person name="Kadota M"/>
            <person name="Koyanagi M"/>
            <person name="Keeley SD"/>
            <person name="Tatsumi K"/>
            <person name="Tanaka K"/>
            <person name="Motone F"/>
            <person name="Kageyama Y"/>
            <person name="Nozu R"/>
            <person name="Adachi N"/>
            <person name="Nishimura O"/>
            <person name="Nakagawa R"/>
            <person name="Tanegashima C"/>
            <person name="Kiyatake I"/>
            <person name="Matsumoto R"/>
            <person name="Murakumo K"/>
            <person name="Nishida K"/>
            <person name="Terakita A"/>
            <person name="Kuratani S"/>
            <person name="Sato K"/>
            <person name="Hyodo S Kuraku.S."/>
        </authorList>
    </citation>
    <scope>NUCLEOTIDE SEQUENCE [LARGE SCALE GENOMIC DNA]</scope>
</reference>
<evidence type="ECO:0000313" key="3">
    <source>
        <dbReference type="Proteomes" id="UP000287033"/>
    </source>
</evidence>
<dbReference type="Proteomes" id="UP000287033">
    <property type="component" value="Unassembled WGS sequence"/>
</dbReference>
<sequence length="124" mass="13631">MHARAGDRGDVHHRAPGVLQFLDQPARDHDRREEVDVENVGPGLDVGVHGAEPAAAHRLRRDRGVVDQRMQLVIVQPLPDLRDRAHGVVMAAEIDLDVIFRPGAPRANLRKRMPREGDDAPAGG</sequence>
<comment type="caution">
    <text evidence="2">The sequence shown here is derived from an EMBL/GenBank/DDBJ whole genome shotgun (WGS) entry which is preliminary data.</text>
</comment>
<feature type="compositionally biased region" description="Basic and acidic residues" evidence="1">
    <location>
        <begin position="25"/>
        <end position="34"/>
    </location>
</feature>
<feature type="region of interest" description="Disordered" evidence="1">
    <location>
        <begin position="1"/>
        <end position="49"/>
    </location>
</feature>
<evidence type="ECO:0000256" key="1">
    <source>
        <dbReference type="SAM" id="MobiDB-lite"/>
    </source>
</evidence>
<protein>
    <submittedName>
        <fullName evidence="2">Uncharacterized protein</fullName>
    </submittedName>
</protein>
<feature type="region of interest" description="Disordered" evidence="1">
    <location>
        <begin position="105"/>
        <end position="124"/>
    </location>
</feature>
<feature type="compositionally biased region" description="Basic and acidic residues" evidence="1">
    <location>
        <begin position="1"/>
        <end position="13"/>
    </location>
</feature>
<accession>A0A401TYJ2</accession>
<organism evidence="2 3">
    <name type="scientific">Chiloscyllium punctatum</name>
    <name type="common">Brownbanded bambooshark</name>
    <name type="synonym">Hemiscyllium punctatum</name>
    <dbReference type="NCBI Taxonomy" id="137246"/>
    <lineage>
        <taxon>Eukaryota</taxon>
        <taxon>Metazoa</taxon>
        <taxon>Chordata</taxon>
        <taxon>Craniata</taxon>
        <taxon>Vertebrata</taxon>
        <taxon>Chondrichthyes</taxon>
        <taxon>Elasmobranchii</taxon>
        <taxon>Galeomorphii</taxon>
        <taxon>Galeoidea</taxon>
        <taxon>Orectolobiformes</taxon>
        <taxon>Hemiscylliidae</taxon>
        <taxon>Chiloscyllium</taxon>
    </lineage>
</organism>
<keyword evidence="3" id="KW-1185">Reference proteome</keyword>
<gene>
    <name evidence="2" type="ORF">chiPu_0032117</name>
</gene>